<sequence length="265" mass="29852">MSTEDSQQFCLRWHNYQSSLMSTLPQLLNHDDLTDVTLCAGLKSLKAHRVVLSACSDYFKQLFKALTKVPGYTPGTFEKSSKWKRPRVEESESFNRVMMSRPTLSETEVFADIDVAQDLSKRVPENDSQDDNVNLSTNVDHKPSTSEINVSYGEEAPVPTDLFQGPVVQGSQSDNVKSRPPVSKLYTMCFICGKQLSNHYNLRVHMETHQNAQYACSVCSHVSRSRDALRKHVSYRHPRPTNNNTATDNSTTVDSSHNVNKLPPT</sequence>
<reference evidence="7 8" key="1">
    <citation type="submission" date="2019-08" db="EMBL/GenBank/DDBJ databases">
        <authorList>
            <person name="Alioto T."/>
            <person name="Alioto T."/>
            <person name="Gomez Garrido J."/>
        </authorList>
    </citation>
    <scope>NUCLEOTIDE SEQUENCE [LARGE SCALE GENOMIC DNA]</scope>
</reference>
<dbReference type="PROSITE" id="PS00028">
    <property type="entry name" value="ZINC_FINGER_C2H2_1"/>
    <property type="match status" value="1"/>
</dbReference>
<dbReference type="GO" id="GO:0005634">
    <property type="term" value="C:nucleus"/>
    <property type="evidence" value="ECO:0007669"/>
    <property type="project" value="UniProtKB-SubCell"/>
</dbReference>
<dbReference type="SMART" id="SM00355">
    <property type="entry name" value="ZnF_C2H2"/>
    <property type="match status" value="2"/>
</dbReference>
<feature type="region of interest" description="Disordered" evidence="4">
    <location>
        <begin position="123"/>
        <end position="145"/>
    </location>
</feature>
<dbReference type="AlphaFoldDB" id="A0A5E4MJH9"/>
<feature type="compositionally biased region" description="Low complexity" evidence="4">
    <location>
        <begin position="241"/>
        <end position="252"/>
    </location>
</feature>
<accession>A0A5E4MJH9</accession>
<dbReference type="InterPro" id="IPR000210">
    <property type="entry name" value="BTB/POZ_dom"/>
</dbReference>
<dbReference type="PANTHER" id="PTHR23110">
    <property type="entry name" value="BTB DOMAIN TRANSCRIPTION FACTOR"/>
    <property type="match status" value="1"/>
</dbReference>
<keyword evidence="3" id="KW-0862">Zinc</keyword>
<dbReference type="GO" id="GO:0048513">
    <property type="term" value="P:animal organ development"/>
    <property type="evidence" value="ECO:0007669"/>
    <property type="project" value="UniProtKB-ARBA"/>
</dbReference>
<comment type="subcellular location">
    <subcellularLocation>
        <location evidence="1">Nucleus</location>
    </subcellularLocation>
</comment>
<dbReference type="PROSITE" id="PS50157">
    <property type="entry name" value="ZINC_FINGER_C2H2_2"/>
    <property type="match status" value="1"/>
</dbReference>
<dbReference type="InterPro" id="IPR036236">
    <property type="entry name" value="Znf_C2H2_sf"/>
</dbReference>
<dbReference type="InterPro" id="IPR051095">
    <property type="entry name" value="Dros_DevTransReg"/>
</dbReference>
<evidence type="ECO:0000256" key="3">
    <source>
        <dbReference type="PROSITE-ProRule" id="PRU00042"/>
    </source>
</evidence>
<evidence type="ECO:0000256" key="4">
    <source>
        <dbReference type="SAM" id="MobiDB-lite"/>
    </source>
</evidence>
<dbReference type="GO" id="GO:0008270">
    <property type="term" value="F:zinc ion binding"/>
    <property type="evidence" value="ECO:0007669"/>
    <property type="project" value="UniProtKB-KW"/>
</dbReference>
<dbReference type="Pfam" id="PF00096">
    <property type="entry name" value="zf-C2H2"/>
    <property type="match status" value="1"/>
</dbReference>
<dbReference type="SUPFAM" id="SSF57667">
    <property type="entry name" value="beta-beta-alpha zinc fingers"/>
    <property type="match status" value="1"/>
</dbReference>
<feature type="region of interest" description="Disordered" evidence="4">
    <location>
        <begin position="232"/>
        <end position="265"/>
    </location>
</feature>
<dbReference type="InterPro" id="IPR011333">
    <property type="entry name" value="SKP1/BTB/POZ_sf"/>
</dbReference>
<evidence type="ECO:0000259" key="5">
    <source>
        <dbReference type="PROSITE" id="PS50097"/>
    </source>
</evidence>
<dbReference type="GO" id="GO:0048666">
    <property type="term" value="P:neuron development"/>
    <property type="evidence" value="ECO:0007669"/>
    <property type="project" value="UniProtKB-ARBA"/>
</dbReference>
<protein>
    <submittedName>
        <fullName evidence="7">Uncharacterized protein</fullName>
    </submittedName>
</protein>
<proteinExistence type="predicted"/>
<feature type="domain" description="C2H2-type" evidence="6">
    <location>
        <begin position="187"/>
        <end position="214"/>
    </location>
</feature>
<keyword evidence="3" id="KW-0479">Metal-binding</keyword>
<dbReference type="EMBL" id="CABPRJ010000955">
    <property type="protein sequence ID" value="VVC32387.1"/>
    <property type="molecule type" value="Genomic_DNA"/>
</dbReference>
<evidence type="ECO:0000313" key="8">
    <source>
        <dbReference type="Proteomes" id="UP000325440"/>
    </source>
</evidence>
<organism evidence="7 8">
    <name type="scientific">Cinara cedri</name>
    <dbReference type="NCBI Taxonomy" id="506608"/>
    <lineage>
        <taxon>Eukaryota</taxon>
        <taxon>Metazoa</taxon>
        <taxon>Ecdysozoa</taxon>
        <taxon>Arthropoda</taxon>
        <taxon>Hexapoda</taxon>
        <taxon>Insecta</taxon>
        <taxon>Pterygota</taxon>
        <taxon>Neoptera</taxon>
        <taxon>Paraneoptera</taxon>
        <taxon>Hemiptera</taxon>
        <taxon>Sternorrhyncha</taxon>
        <taxon>Aphidomorpha</taxon>
        <taxon>Aphidoidea</taxon>
        <taxon>Aphididae</taxon>
        <taxon>Lachninae</taxon>
        <taxon>Cinara</taxon>
    </lineage>
</organism>
<dbReference type="PROSITE" id="PS50097">
    <property type="entry name" value="BTB"/>
    <property type="match status" value="1"/>
</dbReference>
<dbReference type="CDD" id="cd18186">
    <property type="entry name" value="BTB_POZ_ZBTB_KLHL-like"/>
    <property type="match status" value="1"/>
</dbReference>
<dbReference type="GO" id="GO:0006357">
    <property type="term" value="P:regulation of transcription by RNA polymerase II"/>
    <property type="evidence" value="ECO:0007669"/>
    <property type="project" value="TreeGrafter"/>
</dbReference>
<dbReference type="Gene3D" id="3.30.160.60">
    <property type="entry name" value="Classic Zinc Finger"/>
    <property type="match status" value="1"/>
</dbReference>
<evidence type="ECO:0000256" key="1">
    <source>
        <dbReference type="ARBA" id="ARBA00004123"/>
    </source>
</evidence>
<gene>
    <name evidence="7" type="ORF">CINCED_3A016033</name>
</gene>
<keyword evidence="3" id="KW-0863">Zinc-finger</keyword>
<dbReference type="SUPFAM" id="SSF54695">
    <property type="entry name" value="POZ domain"/>
    <property type="match status" value="1"/>
</dbReference>
<dbReference type="GO" id="GO:0003006">
    <property type="term" value="P:developmental process involved in reproduction"/>
    <property type="evidence" value="ECO:0007669"/>
    <property type="project" value="UniProtKB-ARBA"/>
</dbReference>
<name>A0A5E4MJH9_9HEMI</name>
<dbReference type="Gene3D" id="3.30.710.10">
    <property type="entry name" value="Potassium Channel Kv1.1, Chain A"/>
    <property type="match status" value="1"/>
</dbReference>
<keyword evidence="8" id="KW-1185">Reference proteome</keyword>
<evidence type="ECO:0000256" key="2">
    <source>
        <dbReference type="ARBA" id="ARBA00023242"/>
    </source>
</evidence>
<dbReference type="Pfam" id="PF00651">
    <property type="entry name" value="BTB"/>
    <property type="match status" value="1"/>
</dbReference>
<evidence type="ECO:0000259" key="6">
    <source>
        <dbReference type="PROSITE" id="PS50157"/>
    </source>
</evidence>
<evidence type="ECO:0000313" key="7">
    <source>
        <dbReference type="EMBL" id="VVC32387.1"/>
    </source>
</evidence>
<dbReference type="Proteomes" id="UP000325440">
    <property type="component" value="Unassembled WGS sequence"/>
</dbReference>
<dbReference type="InterPro" id="IPR013087">
    <property type="entry name" value="Znf_C2H2_type"/>
</dbReference>
<dbReference type="PANTHER" id="PTHR23110:SF110">
    <property type="entry name" value="AGAP003189-PA"/>
    <property type="match status" value="1"/>
</dbReference>
<keyword evidence="2" id="KW-0539">Nucleus</keyword>
<feature type="domain" description="BTB" evidence="5">
    <location>
        <begin position="34"/>
        <end position="63"/>
    </location>
</feature>
<dbReference type="OrthoDB" id="6425912at2759"/>